<dbReference type="EMBL" id="JAEPRB010000207">
    <property type="protein sequence ID" value="KAG2218855.1"/>
    <property type="molecule type" value="Genomic_DNA"/>
</dbReference>
<gene>
    <name evidence="1" type="ORF">INT45_011279</name>
</gene>
<proteinExistence type="predicted"/>
<dbReference type="AlphaFoldDB" id="A0A8H7VFR2"/>
<evidence type="ECO:0000313" key="2">
    <source>
        <dbReference type="Proteomes" id="UP000646827"/>
    </source>
</evidence>
<comment type="caution">
    <text evidence="1">The sequence shown here is derived from an EMBL/GenBank/DDBJ whole genome shotgun (WGS) entry which is preliminary data.</text>
</comment>
<organism evidence="1 2">
    <name type="scientific">Circinella minor</name>
    <dbReference type="NCBI Taxonomy" id="1195481"/>
    <lineage>
        <taxon>Eukaryota</taxon>
        <taxon>Fungi</taxon>
        <taxon>Fungi incertae sedis</taxon>
        <taxon>Mucoromycota</taxon>
        <taxon>Mucoromycotina</taxon>
        <taxon>Mucoromycetes</taxon>
        <taxon>Mucorales</taxon>
        <taxon>Lichtheimiaceae</taxon>
        <taxon>Circinella</taxon>
    </lineage>
</organism>
<protein>
    <submittedName>
        <fullName evidence="1">Uncharacterized protein</fullName>
    </submittedName>
</protein>
<keyword evidence="2" id="KW-1185">Reference proteome</keyword>
<accession>A0A8H7VFR2</accession>
<dbReference type="Proteomes" id="UP000646827">
    <property type="component" value="Unassembled WGS sequence"/>
</dbReference>
<reference evidence="1 2" key="1">
    <citation type="submission" date="2020-12" db="EMBL/GenBank/DDBJ databases">
        <title>Metabolic potential, ecology and presence of endohyphal bacteria is reflected in genomic diversity of Mucoromycotina.</title>
        <authorList>
            <person name="Muszewska A."/>
            <person name="Okrasinska A."/>
            <person name="Steczkiewicz K."/>
            <person name="Drgas O."/>
            <person name="Orlowska M."/>
            <person name="Perlinska-Lenart U."/>
            <person name="Aleksandrzak-Piekarczyk T."/>
            <person name="Szatraj K."/>
            <person name="Zielenkiewicz U."/>
            <person name="Pilsyk S."/>
            <person name="Malc E."/>
            <person name="Mieczkowski P."/>
            <person name="Kruszewska J.S."/>
            <person name="Biernat P."/>
            <person name="Pawlowska J."/>
        </authorList>
    </citation>
    <scope>NUCLEOTIDE SEQUENCE [LARGE SCALE GENOMIC DNA]</scope>
    <source>
        <strain evidence="1 2">CBS 142.35</strain>
    </source>
</reference>
<evidence type="ECO:0000313" key="1">
    <source>
        <dbReference type="EMBL" id="KAG2218855.1"/>
    </source>
</evidence>
<name>A0A8H7VFR2_9FUNG</name>
<sequence>MLVIPRTLSTNRTINKESTISRTTAIESGAMESSLFEVINSSSNDDNLLKGICKNNLNHVLFAALLSVTTSSSSACTSTTYHINQGPSSIVNYGSDNVISVSNSDVVTNTQNSSIPKHKRKLWRRVLLEHKRKQNTSIRPIDPIFSEDTVSVPVPSPTPADFRKAMSKGNRSSGGIAVSILDSKCIRFSNPHDFSPSASCYLEELKKTMVKSRAKHLSLLQKLTKKIYDSSKPLSNGFGRRIDLILATKNLELSTVEWKRDKTSPVKHLLLYR</sequence>
<dbReference type="OrthoDB" id="10652876at2759"/>